<dbReference type="EMBL" id="CM023479">
    <property type="protein sequence ID" value="KAH7974695.1"/>
    <property type="molecule type" value="Genomic_DNA"/>
</dbReference>
<evidence type="ECO:0000313" key="1">
    <source>
        <dbReference type="EMBL" id="KAH7974695.1"/>
    </source>
</evidence>
<dbReference type="Proteomes" id="UP000821865">
    <property type="component" value="Chromosome 10"/>
</dbReference>
<reference evidence="1" key="1">
    <citation type="submission" date="2020-05" db="EMBL/GenBank/DDBJ databases">
        <title>Large-scale comparative analyses of tick genomes elucidate their genetic diversity and vector capacities.</title>
        <authorList>
            <person name="Jia N."/>
            <person name="Wang J."/>
            <person name="Shi W."/>
            <person name="Du L."/>
            <person name="Sun Y."/>
            <person name="Zhan W."/>
            <person name="Jiang J."/>
            <person name="Wang Q."/>
            <person name="Zhang B."/>
            <person name="Ji P."/>
            <person name="Sakyi L.B."/>
            <person name="Cui X."/>
            <person name="Yuan T."/>
            <person name="Jiang B."/>
            <person name="Yang W."/>
            <person name="Lam T.T.-Y."/>
            <person name="Chang Q."/>
            <person name="Ding S."/>
            <person name="Wang X."/>
            <person name="Zhu J."/>
            <person name="Ruan X."/>
            <person name="Zhao L."/>
            <person name="Wei J."/>
            <person name="Que T."/>
            <person name="Du C."/>
            <person name="Cheng J."/>
            <person name="Dai P."/>
            <person name="Han X."/>
            <person name="Huang E."/>
            <person name="Gao Y."/>
            <person name="Liu J."/>
            <person name="Shao H."/>
            <person name="Ye R."/>
            <person name="Li L."/>
            <person name="Wei W."/>
            <person name="Wang X."/>
            <person name="Wang C."/>
            <person name="Yang T."/>
            <person name="Huo Q."/>
            <person name="Li W."/>
            <person name="Guo W."/>
            <person name="Chen H."/>
            <person name="Zhou L."/>
            <person name="Ni X."/>
            <person name="Tian J."/>
            <person name="Zhou Y."/>
            <person name="Sheng Y."/>
            <person name="Liu T."/>
            <person name="Pan Y."/>
            <person name="Xia L."/>
            <person name="Li J."/>
            <person name="Zhao F."/>
            <person name="Cao W."/>
        </authorList>
    </citation>
    <scope>NUCLEOTIDE SEQUENCE</scope>
    <source>
        <strain evidence="1">Dsil-2018</strain>
    </source>
</reference>
<sequence>MGRPTFPSVFAIALPASDPGPAARRSGSRFGATALETRRSRRRRRRPAPSRRVVPNRRADAAPREARSSSEGSGLAVALPTTPPTPPPSSLPKTAQAKFSVSGEPPPASLASSTRTPPTREPPLTAANASCAFAGCASTVEDGTSGSLETTTYVATTTSLIQQAKDFFSTSVTPTAHEVVSAAPPSSSNRPAVRNDSSLGLSGGNASEIRRSSAQLGEVPVTESPRSSEGPKQLTTETTGSVTGGATAPERRTTTLQPPTDVTRAGKPPRRKFRKGQRRNGGGDRRNASLATSSSPWREETRFLWEPRDPVPVPGYAFGLAFGAVALAGLVGAGTMCGGGGAKPMLGTAWATAVTALVVTSAASRAAALLLLPVPPWRRLLQASSPAGLFLALALFWLALCRPALSRLVAAGVCFVALWVLPIVAESQAGALVDARLLLVTRLASLAAACLVILAALVAFPWLRRMALRSQDALLCSALAKMQDDAAEVPRRLPRPMARTTLRAALSATLLGLALALLLGHAALHAGQEAHPRWLWWTCRGLTLLAELSADACLAFAASRPAARCHAAAPTTATLLTPPGFSADAFGRPGGHRCSAIGARGDPSEAAALCDSQSPAKTGLLGHTTLQRTALLFHDQCVSSSVSTSRFCSAAGGSRDGTSSDDDGDDASHRALAGSTAPGTVDGSPWSQAHSSASFRRLGSSTCSSESAAHSFDLAWGGGGGALRPPQTLRLDLSTGHHHHRRGNGVGGAGDASEDVTPDSAVYVDLSPELRRSEGHSLDKLQSKGCPCCAARRPWRRAALQRYALSASRFSLSGYEPLRREDDCRCCAVDQDPLRQIKACAVTKEEWHRNLQSLPPPASSAF</sequence>
<accession>A0ACB8DQA0</accession>
<name>A0ACB8DQA0_DERSI</name>
<comment type="caution">
    <text evidence="1">The sequence shown here is derived from an EMBL/GenBank/DDBJ whole genome shotgun (WGS) entry which is preliminary data.</text>
</comment>
<evidence type="ECO:0000313" key="2">
    <source>
        <dbReference type="Proteomes" id="UP000821865"/>
    </source>
</evidence>
<proteinExistence type="predicted"/>
<keyword evidence="2" id="KW-1185">Reference proteome</keyword>
<organism evidence="1 2">
    <name type="scientific">Dermacentor silvarum</name>
    <name type="common">Tick</name>
    <dbReference type="NCBI Taxonomy" id="543639"/>
    <lineage>
        <taxon>Eukaryota</taxon>
        <taxon>Metazoa</taxon>
        <taxon>Ecdysozoa</taxon>
        <taxon>Arthropoda</taxon>
        <taxon>Chelicerata</taxon>
        <taxon>Arachnida</taxon>
        <taxon>Acari</taxon>
        <taxon>Parasitiformes</taxon>
        <taxon>Ixodida</taxon>
        <taxon>Ixodoidea</taxon>
        <taxon>Ixodidae</taxon>
        <taxon>Rhipicephalinae</taxon>
        <taxon>Dermacentor</taxon>
    </lineage>
</organism>
<gene>
    <name evidence="1" type="ORF">HPB49_018177</name>
</gene>
<protein>
    <submittedName>
        <fullName evidence="1">Uncharacterized protein</fullName>
    </submittedName>
</protein>